<dbReference type="EC" id="5.2.1.8" evidence="3"/>
<organism evidence="8 9">
    <name type="scientific">Pycnococcus provasolii</name>
    <dbReference type="NCBI Taxonomy" id="41880"/>
    <lineage>
        <taxon>Eukaryota</taxon>
        <taxon>Viridiplantae</taxon>
        <taxon>Chlorophyta</taxon>
        <taxon>Pseudoscourfieldiophyceae</taxon>
        <taxon>Pseudoscourfieldiales</taxon>
        <taxon>Pycnococcaceae</taxon>
        <taxon>Pycnococcus</taxon>
    </lineage>
</organism>
<keyword evidence="3" id="KW-0697">Rotamase</keyword>
<feature type="region of interest" description="Disordered" evidence="6">
    <location>
        <begin position="117"/>
        <end position="141"/>
    </location>
</feature>
<feature type="compositionally biased region" description="Low complexity" evidence="6">
    <location>
        <begin position="39"/>
        <end position="53"/>
    </location>
</feature>
<dbReference type="PANTHER" id="PTHR46512">
    <property type="entry name" value="PEPTIDYLPROLYL ISOMERASE"/>
    <property type="match status" value="1"/>
</dbReference>
<keyword evidence="1" id="KW-0677">Repeat</keyword>
<evidence type="ECO:0000259" key="7">
    <source>
        <dbReference type="PROSITE" id="PS50059"/>
    </source>
</evidence>
<keyword evidence="2 4" id="KW-0802">TPR repeat</keyword>
<dbReference type="GO" id="GO:0003755">
    <property type="term" value="F:peptidyl-prolyl cis-trans isomerase activity"/>
    <property type="evidence" value="ECO:0007669"/>
    <property type="project" value="UniProtKB-KW"/>
</dbReference>
<dbReference type="InterPro" id="IPR001179">
    <property type="entry name" value="PPIase_FKBP_dom"/>
</dbReference>
<comment type="catalytic activity">
    <reaction evidence="3">
        <text>[protein]-peptidylproline (omega=180) = [protein]-peptidylproline (omega=0)</text>
        <dbReference type="Rhea" id="RHEA:16237"/>
        <dbReference type="Rhea" id="RHEA-COMP:10747"/>
        <dbReference type="Rhea" id="RHEA-COMP:10748"/>
        <dbReference type="ChEBI" id="CHEBI:83833"/>
        <dbReference type="ChEBI" id="CHEBI:83834"/>
        <dbReference type="EC" id="5.2.1.8"/>
    </reaction>
</comment>
<dbReference type="Gene3D" id="3.10.50.40">
    <property type="match status" value="1"/>
</dbReference>
<keyword evidence="3" id="KW-0413">Isomerase</keyword>
<dbReference type="PROSITE" id="PS50059">
    <property type="entry name" value="FKBP_PPIASE"/>
    <property type="match status" value="1"/>
</dbReference>
<dbReference type="OrthoDB" id="629492at2759"/>
<dbReference type="InterPro" id="IPR011990">
    <property type="entry name" value="TPR-like_helical_dom_sf"/>
</dbReference>
<sequence>MADASLLDAGALEDDRSLISANPNSVDAAFESDPHLAFPDSIADDPMPPSSSASREDTKTPLELAYSSTSSDEGKYVRVHASDGHVVRKVDASTQGFYRPFKGNIVTYSYRLIVDGENSNDDKHERPTKMQHTISSDDAPPEPLVQHLDHDEATTTKLLDMCLKDMAVGQTCTFRVDSAFTKHDERAIQLTLHDVHTEAHVLDGQMLRRRVKSDGGKGNTANDGSAVTVRFREVEDAAVGGFDDDERAAVPEEEWMELEFEVGDGTAMLGVDHAVKSMRVGDVVRLRLRGEATLPDVPAELPPGTDLAYEELHVELILDKAGAARVDKFSMKARDKVSLAEDLRQRANALYKAGRIERAIKTYERGIDMFNSLQAEGDRERGTYDAAVADANRQCRKAQVPFYLNAALARVKLGRFAEARDDMLELFDLDDVTSDDERAKAHFRMGQAQVGLLDYAEAQRSFRRAMELAPSLVCADATRELKRVAQLQAAQDAKDRAVVSSALAKKQRETNGNVFYTEHEKSAISEPYRRALPKKTERAAERIDNLEAEIADIEEDEDEVDRKRREDWYNGMIRSGNMKVHMG</sequence>
<dbReference type="EMBL" id="BNJQ01000024">
    <property type="protein sequence ID" value="GHP09387.1"/>
    <property type="molecule type" value="Genomic_DNA"/>
</dbReference>
<feature type="domain" description="PPIase FKBP-type" evidence="7">
    <location>
        <begin position="224"/>
        <end position="317"/>
    </location>
</feature>
<keyword evidence="5" id="KW-0175">Coiled coil</keyword>
<comment type="caution">
    <text evidence="8">The sequence shown here is derived from an EMBL/GenBank/DDBJ whole genome shotgun (WGS) entry which is preliminary data.</text>
</comment>
<dbReference type="SUPFAM" id="SSF54534">
    <property type="entry name" value="FKBP-like"/>
    <property type="match status" value="1"/>
</dbReference>
<dbReference type="InterPro" id="IPR019734">
    <property type="entry name" value="TPR_rpt"/>
</dbReference>
<dbReference type="SUPFAM" id="SSF48452">
    <property type="entry name" value="TPR-like"/>
    <property type="match status" value="1"/>
</dbReference>
<evidence type="ECO:0000256" key="1">
    <source>
        <dbReference type="ARBA" id="ARBA00022737"/>
    </source>
</evidence>
<dbReference type="PROSITE" id="PS50005">
    <property type="entry name" value="TPR"/>
    <property type="match status" value="1"/>
</dbReference>
<feature type="repeat" description="TPR" evidence="4">
    <location>
        <begin position="439"/>
        <end position="472"/>
    </location>
</feature>
<dbReference type="InterPro" id="IPR046357">
    <property type="entry name" value="PPIase_dom_sf"/>
</dbReference>
<dbReference type="Pfam" id="PF13181">
    <property type="entry name" value="TPR_8"/>
    <property type="match status" value="1"/>
</dbReference>
<evidence type="ECO:0000256" key="3">
    <source>
        <dbReference type="PROSITE-ProRule" id="PRU00277"/>
    </source>
</evidence>
<name>A0A830HWS4_9CHLO</name>
<proteinExistence type="predicted"/>
<dbReference type="SMART" id="SM00028">
    <property type="entry name" value="TPR"/>
    <property type="match status" value="3"/>
</dbReference>
<keyword evidence="9" id="KW-1185">Reference proteome</keyword>
<feature type="region of interest" description="Disordered" evidence="6">
    <location>
        <begin position="36"/>
        <end position="60"/>
    </location>
</feature>
<evidence type="ECO:0000256" key="4">
    <source>
        <dbReference type="PROSITE-ProRule" id="PRU00339"/>
    </source>
</evidence>
<evidence type="ECO:0000313" key="9">
    <source>
        <dbReference type="Proteomes" id="UP000660262"/>
    </source>
</evidence>
<accession>A0A830HWS4</accession>
<reference evidence="8" key="1">
    <citation type="submission" date="2020-10" db="EMBL/GenBank/DDBJ databases">
        <title>Unveiling of a novel bifunctional photoreceptor, Dualchrome1, isolated from a cosmopolitan green alga.</title>
        <authorList>
            <person name="Suzuki S."/>
            <person name="Kawachi M."/>
        </authorList>
    </citation>
    <scope>NUCLEOTIDE SEQUENCE</scope>
    <source>
        <strain evidence="8">NIES 2893</strain>
    </source>
</reference>
<feature type="coiled-coil region" evidence="5">
    <location>
        <begin position="536"/>
        <end position="566"/>
    </location>
</feature>
<dbReference type="InterPro" id="IPR050754">
    <property type="entry name" value="FKBP4/5/8-like"/>
</dbReference>
<evidence type="ECO:0000313" key="8">
    <source>
        <dbReference type="EMBL" id="GHP09387.1"/>
    </source>
</evidence>
<protein>
    <recommendedName>
        <fullName evidence="3">peptidylprolyl isomerase</fullName>
        <ecNumber evidence="3">5.2.1.8</ecNumber>
    </recommendedName>
</protein>
<evidence type="ECO:0000256" key="2">
    <source>
        <dbReference type="ARBA" id="ARBA00022803"/>
    </source>
</evidence>
<evidence type="ECO:0000256" key="5">
    <source>
        <dbReference type="SAM" id="Coils"/>
    </source>
</evidence>
<dbReference type="Proteomes" id="UP000660262">
    <property type="component" value="Unassembled WGS sequence"/>
</dbReference>
<gene>
    <name evidence="8" type="ORF">PPROV_000812200</name>
</gene>
<evidence type="ECO:0000256" key="6">
    <source>
        <dbReference type="SAM" id="MobiDB-lite"/>
    </source>
</evidence>
<dbReference type="Gene3D" id="1.25.40.10">
    <property type="entry name" value="Tetratricopeptide repeat domain"/>
    <property type="match status" value="1"/>
</dbReference>
<dbReference type="AlphaFoldDB" id="A0A830HWS4"/>